<dbReference type="AlphaFoldDB" id="A0AA88MK00"/>
<keyword evidence="3" id="KW-1185">Reference proteome</keyword>
<protein>
    <submittedName>
        <fullName evidence="2">Uncharacterized protein</fullName>
    </submittedName>
</protein>
<evidence type="ECO:0000256" key="1">
    <source>
        <dbReference type="SAM" id="MobiDB-lite"/>
    </source>
</evidence>
<organism evidence="2 3">
    <name type="scientific">Channa striata</name>
    <name type="common">Snakehead murrel</name>
    <name type="synonym">Ophicephalus striatus</name>
    <dbReference type="NCBI Taxonomy" id="64152"/>
    <lineage>
        <taxon>Eukaryota</taxon>
        <taxon>Metazoa</taxon>
        <taxon>Chordata</taxon>
        <taxon>Craniata</taxon>
        <taxon>Vertebrata</taxon>
        <taxon>Euteleostomi</taxon>
        <taxon>Actinopterygii</taxon>
        <taxon>Neopterygii</taxon>
        <taxon>Teleostei</taxon>
        <taxon>Neoteleostei</taxon>
        <taxon>Acanthomorphata</taxon>
        <taxon>Anabantaria</taxon>
        <taxon>Anabantiformes</taxon>
        <taxon>Channoidei</taxon>
        <taxon>Channidae</taxon>
        <taxon>Channa</taxon>
    </lineage>
</organism>
<dbReference type="EMBL" id="JAUPFM010000011">
    <property type="protein sequence ID" value="KAK2837327.1"/>
    <property type="molecule type" value="Genomic_DNA"/>
</dbReference>
<proteinExistence type="predicted"/>
<dbReference type="Proteomes" id="UP001187415">
    <property type="component" value="Unassembled WGS sequence"/>
</dbReference>
<accession>A0AA88MK00</accession>
<reference evidence="2" key="1">
    <citation type="submission" date="2023-07" db="EMBL/GenBank/DDBJ databases">
        <title>Chromosome-level Genome Assembly of Striped Snakehead (Channa striata).</title>
        <authorList>
            <person name="Liu H."/>
        </authorList>
    </citation>
    <scope>NUCLEOTIDE SEQUENCE</scope>
    <source>
        <strain evidence="2">Gz</strain>
        <tissue evidence="2">Muscle</tissue>
    </source>
</reference>
<feature type="region of interest" description="Disordered" evidence="1">
    <location>
        <begin position="73"/>
        <end position="103"/>
    </location>
</feature>
<comment type="caution">
    <text evidence="2">The sequence shown here is derived from an EMBL/GenBank/DDBJ whole genome shotgun (WGS) entry which is preliminary data.</text>
</comment>
<gene>
    <name evidence="2" type="ORF">Q5P01_014539</name>
</gene>
<evidence type="ECO:0000313" key="2">
    <source>
        <dbReference type="EMBL" id="KAK2837327.1"/>
    </source>
</evidence>
<name>A0AA88MK00_CHASR</name>
<sequence>MHTLALEVCETDLLSAGGLGPLHHFLQTENRGSNQLEPGWDNNEPSSHHHHLISAGCLVLSGSGVIRSKRCERRRATAAARGPNPESTRRQRVSLISETHKLT</sequence>
<evidence type="ECO:0000313" key="3">
    <source>
        <dbReference type="Proteomes" id="UP001187415"/>
    </source>
</evidence>